<dbReference type="AlphaFoldDB" id="X0Y4F3"/>
<proteinExistence type="predicted"/>
<protein>
    <recommendedName>
        <fullName evidence="1">Hydantoinase B/oxoprolinase domain-containing protein</fullName>
    </recommendedName>
</protein>
<dbReference type="GO" id="GO:0003824">
    <property type="term" value="F:catalytic activity"/>
    <property type="evidence" value="ECO:0007669"/>
    <property type="project" value="InterPro"/>
</dbReference>
<dbReference type="InterPro" id="IPR003692">
    <property type="entry name" value="Hydantoinase_B"/>
</dbReference>
<evidence type="ECO:0000259" key="1">
    <source>
        <dbReference type="Pfam" id="PF02538"/>
    </source>
</evidence>
<comment type="caution">
    <text evidence="2">The sequence shown here is derived from an EMBL/GenBank/DDBJ whole genome shotgun (WGS) entry which is preliminary data.</text>
</comment>
<feature type="non-terminal residue" evidence="2">
    <location>
        <position position="119"/>
    </location>
</feature>
<gene>
    <name evidence="2" type="ORF">S01H1_78115</name>
</gene>
<organism evidence="2">
    <name type="scientific">marine sediment metagenome</name>
    <dbReference type="NCBI Taxonomy" id="412755"/>
    <lineage>
        <taxon>unclassified sequences</taxon>
        <taxon>metagenomes</taxon>
        <taxon>ecological metagenomes</taxon>
    </lineage>
</organism>
<sequence length="119" mass="13243">MAKEKIDMIVLGLINNFLYSLVDEMTIGVVRTSFSPLTRDAFDFQCGICHVNGEMLLEGEGTLIHSLVYPGLISDWIKAHADTTYPGDIMVTNDPYSGAAHLPDIYMWYPIFIDGKIVA</sequence>
<feature type="domain" description="Hydantoinase B/oxoprolinase" evidence="1">
    <location>
        <begin position="7"/>
        <end position="119"/>
    </location>
</feature>
<accession>X0Y4F3</accession>
<name>X0Y4F3_9ZZZZ</name>
<evidence type="ECO:0000313" key="2">
    <source>
        <dbReference type="EMBL" id="GAG43543.1"/>
    </source>
</evidence>
<dbReference type="EMBL" id="BARS01052557">
    <property type="protein sequence ID" value="GAG43543.1"/>
    <property type="molecule type" value="Genomic_DNA"/>
</dbReference>
<reference evidence="2" key="1">
    <citation type="journal article" date="2014" name="Front. Microbiol.">
        <title>High frequency of phylogenetically diverse reductive dehalogenase-homologous genes in deep subseafloor sedimentary metagenomes.</title>
        <authorList>
            <person name="Kawai M."/>
            <person name="Futagami T."/>
            <person name="Toyoda A."/>
            <person name="Takaki Y."/>
            <person name="Nishi S."/>
            <person name="Hori S."/>
            <person name="Arai W."/>
            <person name="Tsubouchi T."/>
            <person name="Morono Y."/>
            <person name="Uchiyama I."/>
            <person name="Ito T."/>
            <person name="Fujiyama A."/>
            <person name="Inagaki F."/>
            <person name="Takami H."/>
        </authorList>
    </citation>
    <scope>NUCLEOTIDE SEQUENCE</scope>
    <source>
        <strain evidence="2">Expedition CK06-06</strain>
    </source>
</reference>
<dbReference type="Pfam" id="PF02538">
    <property type="entry name" value="Hydantoinase_B"/>
    <property type="match status" value="1"/>
</dbReference>